<feature type="coiled-coil region" evidence="10">
    <location>
        <begin position="115"/>
        <end position="177"/>
    </location>
</feature>
<dbReference type="InterPro" id="IPR032733">
    <property type="entry name" value="HAUS3_N"/>
</dbReference>
<dbReference type="GO" id="GO:0005815">
    <property type="term" value="C:microtubule organizing center"/>
    <property type="evidence" value="ECO:0007669"/>
    <property type="project" value="TreeGrafter"/>
</dbReference>
<evidence type="ECO:0000256" key="9">
    <source>
        <dbReference type="ARBA" id="ARBA00023306"/>
    </source>
</evidence>
<evidence type="ECO:0000256" key="8">
    <source>
        <dbReference type="ARBA" id="ARBA00023212"/>
    </source>
</evidence>
<keyword evidence="5" id="KW-0493">Microtubule</keyword>
<dbReference type="GO" id="GO:0070652">
    <property type="term" value="C:HAUS complex"/>
    <property type="evidence" value="ECO:0007669"/>
    <property type="project" value="InterPro"/>
</dbReference>
<name>A0A6J0UN23_9SAUR</name>
<evidence type="ECO:0000313" key="14">
    <source>
        <dbReference type="RefSeq" id="XP_020659524.2"/>
    </source>
</evidence>
<dbReference type="Pfam" id="PF14932">
    <property type="entry name" value="HAUS-augmin3"/>
    <property type="match status" value="1"/>
</dbReference>
<dbReference type="AlphaFoldDB" id="A0A6J0UN23"/>
<feature type="domain" description="HAUS augmin-like complex subunit 3 N-terminal" evidence="12">
    <location>
        <begin position="42"/>
        <end position="245"/>
    </location>
</feature>
<dbReference type="PANTHER" id="PTHR19378">
    <property type="entry name" value="GOLGIN- RELATED"/>
    <property type="match status" value="1"/>
</dbReference>
<evidence type="ECO:0000256" key="7">
    <source>
        <dbReference type="ARBA" id="ARBA00023054"/>
    </source>
</evidence>
<feature type="region of interest" description="Disordered" evidence="11">
    <location>
        <begin position="242"/>
        <end position="269"/>
    </location>
</feature>
<keyword evidence="7 10" id="KW-0175">Coiled coil</keyword>
<dbReference type="GeneID" id="110084480"/>
<keyword evidence="13" id="KW-1185">Reference proteome</keyword>
<dbReference type="KEGG" id="pvt:110084480"/>
<evidence type="ECO:0000256" key="6">
    <source>
        <dbReference type="ARBA" id="ARBA00022776"/>
    </source>
</evidence>
<evidence type="ECO:0000256" key="4">
    <source>
        <dbReference type="ARBA" id="ARBA00022618"/>
    </source>
</evidence>
<organism evidence="13 14">
    <name type="scientific">Pogona vitticeps</name>
    <name type="common">central bearded dragon</name>
    <dbReference type="NCBI Taxonomy" id="103695"/>
    <lineage>
        <taxon>Eukaryota</taxon>
        <taxon>Metazoa</taxon>
        <taxon>Chordata</taxon>
        <taxon>Craniata</taxon>
        <taxon>Vertebrata</taxon>
        <taxon>Euteleostomi</taxon>
        <taxon>Lepidosauria</taxon>
        <taxon>Squamata</taxon>
        <taxon>Bifurcata</taxon>
        <taxon>Unidentata</taxon>
        <taxon>Episquamata</taxon>
        <taxon>Toxicofera</taxon>
        <taxon>Iguania</taxon>
        <taxon>Acrodonta</taxon>
        <taxon>Agamidae</taxon>
        <taxon>Amphibolurinae</taxon>
        <taxon>Pogona</taxon>
    </lineage>
</organism>
<gene>
    <name evidence="14" type="primary">LOC110084480</name>
</gene>
<dbReference type="Proteomes" id="UP001652642">
    <property type="component" value="Chromosome 2"/>
</dbReference>
<keyword evidence="4" id="KW-0132">Cell division</keyword>
<keyword evidence="8" id="KW-0206">Cytoskeleton</keyword>
<dbReference type="PANTHER" id="PTHR19378:SF1">
    <property type="entry name" value="HAUS AUGMIN-LIKE COMPLEX SUBUNIT 3 N-TERMINAL DOMAIN-CONTAINING PROTEIN"/>
    <property type="match status" value="1"/>
</dbReference>
<evidence type="ECO:0000256" key="5">
    <source>
        <dbReference type="ARBA" id="ARBA00022701"/>
    </source>
</evidence>
<protein>
    <submittedName>
        <fullName evidence="14">HAUS augmin-like complex subunit 3</fullName>
    </submittedName>
</protein>
<keyword evidence="9" id="KW-0131">Cell cycle</keyword>
<comment type="similarity">
    <text evidence="2">Belongs to the HAUS3 family.</text>
</comment>
<dbReference type="RefSeq" id="XP_020659524.2">
    <property type="nucleotide sequence ID" value="XM_020803865.2"/>
</dbReference>
<proteinExistence type="inferred from homology"/>
<dbReference type="GO" id="GO:0072686">
    <property type="term" value="C:mitotic spindle"/>
    <property type="evidence" value="ECO:0007669"/>
    <property type="project" value="TreeGrafter"/>
</dbReference>
<evidence type="ECO:0000259" key="12">
    <source>
        <dbReference type="Pfam" id="PF14932"/>
    </source>
</evidence>
<sequence>MLAWRRSRVFLLDTVDRGAEFVEILKTVYPKAESLHEKDFDWLFDCPQTEQFLEWFCNTVSEENILTVPELDSYEKLLVSGKPILEGEALEEVLKTCHQTSELKGAPQGNGILPLETLEQEMQLLKSQYACLLKRYNKLQVRTASLKQELCFSAEMKEKASRELKKAQLRLELENFQSNDVLSQAGKTATEVLHWHKNPRGEGANTSLATEDLRCYLESEEIATNAFKEYLAKVMPGIIGDMEDDKKRARNGPGGSQEEPNTESPERHAQEVLLKDQTICAKNYVSYKMTTGGQKSPVLYEGQVGSKNEPVFTPKALPEKMDETKRENFRTQALNVHNSYQELKPVDDDQMELLKDDTPCNYPEELKRMELAYMWSQILIVMTSANIKGIASTLQWARKVSKSVEENKVEEERSELCFRIATCQEQLCILQKEVDQAKTQQLVPLLQESIRLFCLPIVSGELDLEAVRLGRLELMQEETTGHLLGQLSHLELLRLLLMLEKKKMQNLASGLEGIATVLKELHLTSQEWESCSEDSRFSIKQCPRTLIDPNDLTTLRLWEMLDKHSQEKQLFRTYETLASRASRLCQEIRMLQVQLATPLSHLPKLETEKNVLHNMMYGDTNQLMLHAQELSEPLEQLHTTQAKLYQMLMDTLSDLKAKHKSLQSHFQQTERSLYVHFFNNPDRLKELVEAAEKQTLASSYV</sequence>
<evidence type="ECO:0000256" key="1">
    <source>
        <dbReference type="ARBA" id="ARBA00004186"/>
    </source>
</evidence>
<dbReference type="InParanoid" id="A0A6J0UN23"/>
<evidence type="ECO:0000256" key="10">
    <source>
        <dbReference type="SAM" id="Coils"/>
    </source>
</evidence>
<evidence type="ECO:0000256" key="2">
    <source>
        <dbReference type="ARBA" id="ARBA00009645"/>
    </source>
</evidence>
<dbReference type="OrthoDB" id="2159690at2759"/>
<dbReference type="InterPro" id="IPR026206">
    <property type="entry name" value="HAUS3"/>
</dbReference>
<evidence type="ECO:0000313" key="13">
    <source>
        <dbReference type="Proteomes" id="UP001652642"/>
    </source>
</evidence>
<dbReference type="GO" id="GO:0051225">
    <property type="term" value="P:spindle assembly"/>
    <property type="evidence" value="ECO:0007669"/>
    <property type="project" value="InterPro"/>
</dbReference>
<dbReference type="GO" id="GO:0031023">
    <property type="term" value="P:microtubule organizing center organization"/>
    <property type="evidence" value="ECO:0007669"/>
    <property type="project" value="TreeGrafter"/>
</dbReference>
<keyword evidence="3" id="KW-0963">Cytoplasm</keyword>
<dbReference type="GO" id="GO:0005874">
    <property type="term" value="C:microtubule"/>
    <property type="evidence" value="ECO:0007669"/>
    <property type="project" value="UniProtKB-KW"/>
</dbReference>
<reference evidence="13" key="1">
    <citation type="submission" date="2025-05" db="UniProtKB">
        <authorList>
            <consortium name="RefSeq"/>
        </authorList>
    </citation>
    <scope>NUCLEOTIDE SEQUENCE [LARGE SCALE GENOMIC DNA]</scope>
</reference>
<reference evidence="14" key="2">
    <citation type="submission" date="2025-08" db="UniProtKB">
        <authorList>
            <consortium name="RefSeq"/>
        </authorList>
    </citation>
    <scope>IDENTIFICATION</scope>
</reference>
<keyword evidence="6" id="KW-0498">Mitosis</keyword>
<accession>A0A6J0UN23</accession>
<comment type="subcellular location">
    <subcellularLocation>
        <location evidence="1">Cytoplasm</location>
        <location evidence="1">Cytoskeleton</location>
        <location evidence="1">Spindle</location>
    </subcellularLocation>
</comment>
<dbReference type="GO" id="GO:0051301">
    <property type="term" value="P:cell division"/>
    <property type="evidence" value="ECO:0007669"/>
    <property type="project" value="UniProtKB-KW"/>
</dbReference>
<evidence type="ECO:0000256" key="3">
    <source>
        <dbReference type="ARBA" id="ARBA00022490"/>
    </source>
</evidence>
<evidence type="ECO:0000256" key="11">
    <source>
        <dbReference type="SAM" id="MobiDB-lite"/>
    </source>
</evidence>